<accession>A0A4R2J1Q4</accession>
<dbReference type="Proteomes" id="UP000295680">
    <property type="component" value="Unassembled WGS sequence"/>
</dbReference>
<proteinExistence type="predicted"/>
<dbReference type="AlphaFoldDB" id="A0A4R2J1Q4"/>
<gene>
    <name evidence="1" type="ORF">EV192_11345</name>
</gene>
<evidence type="ECO:0000313" key="2">
    <source>
        <dbReference type="Proteomes" id="UP000295680"/>
    </source>
</evidence>
<name>A0A4R2J1Q4_9PSEU</name>
<dbReference type="OrthoDB" id="4331753at2"/>
<evidence type="ECO:0000313" key="1">
    <source>
        <dbReference type="EMBL" id="TCO50668.1"/>
    </source>
</evidence>
<keyword evidence="2" id="KW-1185">Reference proteome</keyword>
<organism evidence="1 2">
    <name type="scientific">Actinocrispum wychmicini</name>
    <dbReference type="NCBI Taxonomy" id="1213861"/>
    <lineage>
        <taxon>Bacteria</taxon>
        <taxon>Bacillati</taxon>
        <taxon>Actinomycetota</taxon>
        <taxon>Actinomycetes</taxon>
        <taxon>Pseudonocardiales</taxon>
        <taxon>Pseudonocardiaceae</taxon>
        <taxon>Actinocrispum</taxon>
    </lineage>
</organism>
<reference evidence="1 2" key="1">
    <citation type="submission" date="2019-03" db="EMBL/GenBank/DDBJ databases">
        <title>Genomic Encyclopedia of Type Strains, Phase IV (KMG-IV): sequencing the most valuable type-strain genomes for metagenomic binning, comparative biology and taxonomic classification.</title>
        <authorList>
            <person name="Goeker M."/>
        </authorList>
    </citation>
    <scope>NUCLEOTIDE SEQUENCE [LARGE SCALE GENOMIC DNA]</scope>
    <source>
        <strain evidence="1 2">DSM 45934</strain>
    </source>
</reference>
<protein>
    <submittedName>
        <fullName evidence="1">Uncharacterized protein</fullName>
    </submittedName>
</protein>
<dbReference type="EMBL" id="SLWS01000013">
    <property type="protein sequence ID" value="TCO50668.1"/>
    <property type="molecule type" value="Genomic_DNA"/>
</dbReference>
<dbReference type="RefSeq" id="WP_132124635.1">
    <property type="nucleotide sequence ID" value="NZ_SLWS01000013.1"/>
</dbReference>
<comment type="caution">
    <text evidence="1">The sequence shown here is derived from an EMBL/GenBank/DDBJ whole genome shotgun (WGS) entry which is preliminary data.</text>
</comment>
<sequence>MFPTRETLIERLRALLAGADRAEIASWAEQYMLDGEDERVTDDEAWDVLQAMTGADAPTTDRDYLYGPVDFEAWLARLT</sequence>